<accession>A0A6J5MQ30</accession>
<keyword evidence="1" id="KW-0472">Membrane</keyword>
<organism evidence="2">
    <name type="scientific">uncultured Caudovirales phage</name>
    <dbReference type="NCBI Taxonomy" id="2100421"/>
    <lineage>
        <taxon>Viruses</taxon>
        <taxon>Duplodnaviria</taxon>
        <taxon>Heunggongvirae</taxon>
        <taxon>Uroviricota</taxon>
        <taxon>Caudoviricetes</taxon>
        <taxon>Peduoviridae</taxon>
        <taxon>Maltschvirus</taxon>
        <taxon>Maltschvirus maltsch</taxon>
    </lineage>
</organism>
<evidence type="ECO:0000256" key="1">
    <source>
        <dbReference type="SAM" id="Phobius"/>
    </source>
</evidence>
<sequence>MTIQDITAIVGALGFPIVLVAGLLWFFAQKVWPWYVTRQEANDAIAAKRGEAYNSEITQTRQVYERFVVLLDRLIVKMDQQHAEVIHELRSLKGKPHLEPDRDR</sequence>
<evidence type="ECO:0000313" key="2">
    <source>
        <dbReference type="EMBL" id="CAB4147473.1"/>
    </source>
</evidence>
<reference evidence="2" key="1">
    <citation type="submission" date="2020-04" db="EMBL/GenBank/DDBJ databases">
        <authorList>
            <person name="Chiriac C."/>
            <person name="Salcher M."/>
            <person name="Ghai R."/>
            <person name="Kavagutti S V."/>
        </authorList>
    </citation>
    <scope>NUCLEOTIDE SEQUENCE</scope>
</reference>
<protein>
    <submittedName>
        <fullName evidence="2">Uncharacterized protein</fullName>
    </submittedName>
</protein>
<keyword evidence="1" id="KW-1133">Transmembrane helix</keyword>
<gene>
    <name evidence="2" type="ORF">UFOVP505_32</name>
</gene>
<feature type="transmembrane region" description="Helical" evidence="1">
    <location>
        <begin position="6"/>
        <end position="28"/>
    </location>
</feature>
<dbReference type="EMBL" id="LR796475">
    <property type="protein sequence ID" value="CAB4147473.1"/>
    <property type="molecule type" value="Genomic_DNA"/>
</dbReference>
<keyword evidence="1" id="KW-0812">Transmembrane</keyword>
<proteinExistence type="predicted"/>
<name>A0A6J5MQ30_9CAUD</name>